<name>A0A1B8RPW8_9CLOT</name>
<evidence type="ECO:0000313" key="4">
    <source>
        <dbReference type="EMBL" id="OBY10871.1"/>
    </source>
</evidence>
<feature type="transmembrane region" description="Helical" evidence="1">
    <location>
        <begin position="218"/>
        <end position="239"/>
    </location>
</feature>
<feature type="transmembrane region" description="Helical" evidence="1">
    <location>
        <begin position="107"/>
        <end position="130"/>
    </location>
</feature>
<dbReference type="Pfam" id="PF10882">
    <property type="entry name" value="bPH_5"/>
    <property type="match status" value="1"/>
</dbReference>
<evidence type="ECO:0000256" key="1">
    <source>
        <dbReference type="SAM" id="Phobius"/>
    </source>
</evidence>
<feature type="transmembrane region" description="Helical" evidence="1">
    <location>
        <begin position="136"/>
        <end position="157"/>
    </location>
</feature>
<keyword evidence="1" id="KW-1133">Transmembrane helix</keyword>
<comment type="caution">
    <text evidence="4">The sequence shown here is derived from an EMBL/GenBank/DDBJ whole genome shotgun (WGS) entry which is preliminary data.</text>
</comment>
<evidence type="ECO:0000313" key="5">
    <source>
        <dbReference type="Proteomes" id="UP000092714"/>
    </source>
</evidence>
<dbReference type="Pfam" id="PF19124">
    <property type="entry name" value="DUF5808"/>
    <property type="match status" value="1"/>
</dbReference>
<feature type="domain" description="Bacterial Pleckstrin homology" evidence="2">
    <location>
        <begin position="248"/>
        <end position="339"/>
    </location>
</feature>
<feature type="transmembrane region" description="Helical" evidence="1">
    <location>
        <begin position="59"/>
        <end position="78"/>
    </location>
</feature>
<dbReference type="EMBL" id="MAPZ01000019">
    <property type="protein sequence ID" value="OBY10871.1"/>
    <property type="molecule type" value="Genomic_DNA"/>
</dbReference>
<organism evidence="4 5">
    <name type="scientific">Clostridium paraputrificum</name>
    <dbReference type="NCBI Taxonomy" id="29363"/>
    <lineage>
        <taxon>Bacteria</taxon>
        <taxon>Bacillati</taxon>
        <taxon>Bacillota</taxon>
        <taxon>Clostridia</taxon>
        <taxon>Eubacteriales</taxon>
        <taxon>Clostridiaceae</taxon>
        <taxon>Clostridium</taxon>
    </lineage>
</organism>
<dbReference type="Proteomes" id="UP000092714">
    <property type="component" value="Unassembled WGS sequence"/>
</dbReference>
<dbReference type="eggNOG" id="COG4194">
    <property type="taxonomic scope" value="Bacteria"/>
</dbReference>
<dbReference type="OrthoDB" id="157646at2"/>
<dbReference type="InterPro" id="IPR027783">
    <property type="entry name" value="Bacterial_PH-related"/>
</dbReference>
<feature type="transmembrane region" description="Helical" evidence="1">
    <location>
        <begin position="30"/>
        <end position="47"/>
    </location>
</feature>
<dbReference type="RefSeq" id="WP_065254556.1">
    <property type="nucleotide sequence ID" value="NZ_JAJMRL010000001.1"/>
</dbReference>
<proteinExistence type="predicted"/>
<accession>A0A1B8RPW8</accession>
<keyword evidence="5" id="KW-1185">Reference proteome</keyword>
<sequence length="352" mass="40645">MKRSNNWYVGEKNIIRIDTKVTNLKDNMPISILWFIPSVVLSILYVIRAFFKRESIGNITVYIALIGLLVILIFMFLYNKYSNMRTNVYSNNTEVNMLCNRIYKKKWSLCWIVVSTCNNITLALIIEGIIVETSLGFILCIIGMWLTIFSVIIIICTSINIKESINKVVYASEDRLFTDTDEYWEEGYYCNPHDNRIMVEKRIGVGMCFNLGNKKGRILNYVGNIFVVILVVGICLYLLRFDISGFKMNINNNVIKIEAPSYEIEFNINDVEGVELINEMPKATIKTNGIGGSHYSIGYFKLEGYGNTPIYIYRNSSPYLKIKLKDTYVFINGEKPDITKEYYGEIKEAIKR</sequence>
<protein>
    <submittedName>
        <fullName evidence="4">Uncharacterized protein</fullName>
    </submittedName>
</protein>
<gene>
    <name evidence="4" type="ORF">CP373A1_10240</name>
</gene>
<evidence type="ECO:0000259" key="3">
    <source>
        <dbReference type="Pfam" id="PF19124"/>
    </source>
</evidence>
<dbReference type="AlphaFoldDB" id="A0A1B8RPW8"/>
<keyword evidence="1" id="KW-0812">Transmembrane</keyword>
<feature type="domain" description="DUF5808" evidence="3">
    <location>
        <begin position="192"/>
        <end position="217"/>
    </location>
</feature>
<dbReference type="InterPro" id="IPR043831">
    <property type="entry name" value="DUF5808"/>
</dbReference>
<evidence type="ECO:0000259" key="2">
    <source>
        <dbReference type="Pfam" id="PF10882"/>
    </source>
</evidence>
<reference evidence="4 5" key="1">
    <citation type="submission" date="2016-06" db="EMBL/GenBank/DDBJ databases">
        <authorList>
            <person name="Kjaerup R.B."/>
            <person name="Dalgaard T.S."/>
            <person name="Juul-Madsen H.R."/>
        </authorList>
    </citation>
    <scope>NUCLEOTIDE SEQUENCE [LARGE SCALE GENOMIC DNA]</scope>
    <source>
        <strain evidence="4 5">373-A1</strain>
    </source>
</reference>
<keyword evidence="1" id="KW-0472">Membrane</keyword>